<evidence type="ECO:0000259" key="2">
    <source>
        <dbReference type="Pfam" id="PF07678"/>
    </source>
</evidence>
<accession>A0AAD5A1I5</accession>
<proteinExistence type="predicted"/>
<dbReference type="Proteomes" id="UP001205998">
    <property type="component" value="Unassembled WGS sequence"/>
</dbReference>
<dbReference type="SMART" id="SM01419">
    <property type="entry name" value="Thiol-ester_cl"/>
    <property type="match status" value="1"/>
</dbReference>
<dbReference type="Gene3D" id="2.60.120.1540">
    <property type="match status" value="1"/>
</dbReference>
<dbReference type="InterPro" id="IPR050473">
    <property type="entry name" value="A2M/Complement_sys"/>
</dbReference>
<dbReference type="PANTHER" id="PTHR11412:SF81">
    <property type="entry name" value="COMPLEMENT C3"/>
    <property type="match status" value="1"/>
</dbReference>
<dbReference type="AlphaFoldDB" id="A0AAD5A1I5"/>
<feature type="domain" description="Alpha-macroglobulin-like TED" evidence="2">
    <location>
        <begin position="131"/>
        <end position="180"/>
    </location>
</feature>
<dbReference type="InterPro" id="IPR019742">
    <property type="entry name" value="MacrogloblnA2_CS"/>
</dbReference>
<keyword evidence="4" id="KW-1185">Reference proteome</keyword>
<dbReference type="InterPro" id="IPR047565">
    <property type="entry name" value="Alpha-macroglob_thiol-ester_cl"/>
</dbReference>
<dbReference type="InterPro" id="IPR008930">
    <property type="entry name" value="Terpenoid_cyclase/PrenylTrfase"/>
</dbReference>
<feature type="non-terminal residue" evidence="3">
    <location>
        <position position="1"/>
    </location>
</feature>
<protein>
    <submittedName>
        <fullName evidence="3">Complement component c3a, duplicate 2</fullName>
    </submittedName>
</protein>
<dbReference type="PROSITE" id="PS00477">
    <property type="entry name" value="ALPHA_2_MACROGLOBULIN"/>
    <property type="match status" value="1"/>
</dbReference>
<evidence type="ECO:0000256" key="1">
    <source>
        <dbReference type="ARBA" id="ARBA00023157"/>
    </source>
</evidence>
<reference evidence="3" key="1">
    <citation type="submission" date="2018-07" db="EMBL/GenBank/DDBJ databases">
        <title>Comparative genomics of catfishes provides insights into carnivory and benthic adaptation.</title>
        <authorList>
            <person name="Zhang Y."/>
            <person name="Wang D."/>
            <person name="Peng Z."/>
            <person name="Zheng S."/>
            <person name="Shao F."/>
            <person name="Tao W."/>
        </authorList>
    </citation>
    <scope>NUCLEOTIDE SEQUENCE</scope>
    <source>
        <strain evidence="3">Chongqing</strain>
    </source>
</reference>
<name>A0AAD5A1I5_SILAS</name>
<dbReference type="GO" id="GO:0005615">
    <property type="term" value="C:extracellular space"/>
    <property type="evidence" value="ECO:0007669"/>
    <property type="project" value="InterPro"/>
</dbReference>
<dbReference type="SUPFAM" id="SSF48239">
    <property type="entry name" value="Terpenoid cyclases/Protein prenyltransferases"/>
    <property type="match status" value="1"/>
</dbReference>
<dbReference type="InterPro" id="IPR013783">
    <property type="entry name" value="Ig-like_fold"/>
</dbReference>
<keyword evidence="1" id="KW-1015">Disulfide bond</keyword>
<organism evidence="3 4">
    <name type="scientific">Silurus asotus</name>
    <name type="common">Amur catfish</name>
    <name type="synonym">Parasilurus asotus</name>
    <dbReference type="NCBI Taxonomy" id="30991"/>
    <lineage>
        <taxon>Eukaryota</taxon>
        <taxon>Metazoa</taxon>
        <taxon>Chordata</taxon>
        <taxon>Craniata</taxon>
        <taxon>Vertebrata</taxon>
        <taxon>Euteleostomi</taxon>
        <taxon>Actinopterygii</taxon>
        <taxon>Neopterygii</taxon>
        <taxon>Teleostei</taxon>
        <taxon>Ostariophysi</taxon>
        <taxon>Siluriformes</taxon>
        <taxon>Siluridae</taxon>
        <taxon>Silurus</taxon>
    </lineage>
</organism>
<dbReference type="Gene3D" id="1.50.10.20">
    <property type="match status" value="1"/>
</dbReference>
<sequence>VLRTYCMTSCAQQVRVEFFETEHICSAASKKKKYRTTVNVDPNSSRSVPFVIIPMKIGEHNIEVKAASLSYNDGVRRTLKVVPEGVLTELLKANLELNPSQAPGGVQVVQLNSEVPNGQVPNTDAHTYITVAGQEVSQTIEQAISGDFMGRLIVQPSGCGEQTMIYMTLPLIATRYLDTTK</sequence>
<dbReference type="Pfam" id="PF07678">
    <property type="entry name" value="TED_complement"/>
    <property type="match status" value="1"/>
</dbReference>
<comment type="caution">
    <text evidence="3">The sequence shown here is derived from an EMBL/GenBank/DDBJ whole genome shotgun (WGS) entry which is preliminary data.</text>
</comment>
<evidence type="ECO:0000313" key="3">
    <source>
        <dbReference type="EMBL" id="KAI5608179.1"/>
    </source>
</evidence>
<dbReference type="PANTHER" id="PTHR11412">
    <property type="entry name" value="MACROGLOBULIN / COMPLEMENT"/>
    <property type="match status" value="1"/>
</dbReference>
<dbReference type="InterPro" id="IPR011626">
    <property type="entry name" value="Alpha-macroglobulin_TED"/>
</dbReference>
<gene>
    <name evidence="3" type="ORF">C0J50_12302</name>
</gene>
<dbReference type="Gene3D" id="2.60.40.10">
    <property type="entry name" value="Immunoglobulins"/>
    <property type="match status" value="1"/>
</dbReference>
<feature type="non-terminal residue" evidence="3">
    <location>
        <position position="181"/>
    </location>
</feature>
<evidence type="ECO:0000313" key="4">
    <source>
        <dbReference type="Proteomes" id="UP001205998"/>
    </source>
</evidence>
<dbReference type="EMBL" id="MU584876">
    <property type="protein sequence ID" value="KAI5608179.1"/>
    <property type="molecule type" value="Genomic_DNA"/>
</dbReference>